<dbReference type="InterPro" id="IPR038718">
    <property type="entry name" value="SNF2-like_sf"/>
</dbReference>
<dbReference type="Pfam" id="PF00271">
    <property type="entry name" value="Helicase_C"/>
    <property type="match status" value="1"/>
</dbReference>
<evidence type="ECO:0000259" key="10">
    <source>
        <dbReference type="PROSITE" id="PS50105"/>
    </source>
</evidence>
<keyword evidence="8" id="KW-0539">Nucleus</keyword>
<dbReference type="PANTHER" id="PTHR45797">
    <property type="entry name" value="RAD54-LIKE"/>
    <property type="match status" value="1"/>
</dbReference>
<feature type="compositionally biased region" description="Basic and acidic residues" evidence="9">
    <location>
        <begin position="1407"/>
        <end position="1440"/>
    </location>
</feature>
<dbReference type="CDD" id="cd18007">
    <property type="entry name" value="DEXHc_ATRX-like"/>
    <property type="match status" value="1"/>
</dbReference>
<dbReference type="GO" id="GO:0003677">
    <property type="term" value="F:DNA binding"/>
    <property type="evidence" value="ECO:0007669"/>
    <property type="project" value="UniProtKB-KW"/>
</dbReference>
<feature type="compositionally biased region" description="Acidic residues" evidence="9">
    <location>
        <begin position="584"/>
        <end position="610"/>
    </location>
</feature>
<dbReference type="InterPro" id="IPR044574">
    <property type="entry name" value="ARIP4-like"/>
</dbReference>
<feature type="compositionally biased region" description="Basic and acidic residues" evidence="9">
    <location>
        <begin position="659"/>
        <end position="673"/>
    </location>
</feature>
<dbReference type="SMART" id="SM00490">
    <property type="entry name" value="HELICc"/>
    <property type="match status" value="1"/>
</dbReference>
<evidence type="ECO:0000256" key="3">
    <source>
        <dbReference type="ARBA" id="ARBA00022741"/>
    </source>
</evidence>
<feature type="compositionally biased region" description="Polar residues" evidence="9">
    <location>
        <begin position="763"/>
        <end position="772"/>
    </location>
</feature>
<feature type="region of interest" description="Disordered" evidence="9">
    <location>
        <begin position="1407"/>
        <end position="1455"/>
    </location>
</feature>
<keyword evidence="3" id="KW-0547">Nucleotide-binding</keyword>
<dbReference type="InterPro" id="IPR001650">
    <property type="entry name" value="Helicase_C-like"/>
</dbReference>
<dbReference type="GO" id="GO:0004386">
    <property type="term" value="F:helicase activity"/>
    <property type="evidence" value="ECO:0007669"/>
    <property type="project" value="UniProtKB-KW"/>
</dbReference>
<feature type="domain" description="SAM" evidence="10">
    <location>
        <begin position="14"/>
        <end position="93"/>
    </location>
</feature>
<dbReference type="SUPFAM" id="SSF52540">
    <property type="entry name" value="P-loop containing nucleoside triphosphate hydrolases"/>
    <property type="match status" value="2"/>
</dbReference>
<dbReference type="PANTHER" id="PTHR45797:SF1">
    <property type="entry name" value="HELICASE ARIP4"/>
    <property type="match status" value="1"/>
</dbReference>
<feature type="compositionally biased region" description="Acidic residues" evidence="9">
    <location>
        <begin position="674"/>
        <end position="683"/>
    </location>
</feature>
<dbReference type="Gene3D" id="3.40.50.10810">
    <property type="entry name" value="Tandem AAA-ATPase domain"/>
    <property type="match status" value="1"/>
</dbReference>
<dbReference type="Pfam" id="PF24580">
    <property type="entry name" value="DUF7607"/>
    <property type="match status" value="1"/>
</dbReference>
<keyword evidence="5" id="KW-0347">Helicase</keyword>
<dbReference type="EMBL" id="JAXLQG010000003">
    <property type="protein sequence ID" value="KAK5542568.1"/>
    <property type="molecule type" value="Genomic_DNA"/>
</dbReference>
<dbReference type="Gene3D" id="1.10.150.50">
    <property type="entry name" value="Transcription Factor, Ets-1"/>
    <property type="match status" value="1"/>
</dbReference>
<dbReference type="PROSITE" id="PS51194">
    <property type="entry name" value="HELICASE_CTER"/>
    <property type="match status" value="1"/>
</dbReference>
<dbReference type="SMART" id="SM00487">
    <property type="entry name" value="DEXDc"/>
    <property type="match status" value="1"/>
</dbReference>
<keyword evidence="6" id="KW-0067">ATP-binding</keyword>
<dbReference type="PROSITE" id="PS51192">
    <property type="entry name" value="HELICASE_ATP_BIND_1"/>
    <property type="match status" value="1"/>
</dbReference>
<evidence type="ECO:0000256" key="7">
    <source>
        <dbReference type="ARBA" id="ARBA00023125"/>
    </source>
</evidence>
<proteinExistence type="inferred from homology"/>
<comment type="subcellular location">
    <subcellularLocation>
        <location evidence="1">Nucleus</location>
    </subcellularLocation>
</comment>
<organism evidence="13 14">
    <name type="scientific">Vermiconidia calcicola</name>
    <dbReference type="NCBI Taxonomy" id="1690605"/>
    <lineage>
        <taxon>Eukaryota</taxon>
        <taxon>Fungi</taxon>
        <taxon>Dikarya</taxon>
        <taxon>Ascomycota</taxon>
        <taxon>Pezizomycotina</taxon>
        <taxon>Dothideomycetes</taxon>
        <taxon>Dothideomycetidae</taxon>
        <taxon>Mycosphaerellales</taxon>
        <taxon>Extremaceae</taxon>
        <taxon>Vermiconidia</taxon>
    </lineage>
</organism>
<keyword evidence="4" id="KW-0378">Hydrolase</keyword>
<gene>
    <name evidence="13" type="ORF">LTR25_002454</name>
</gene>
<dbReference type="InterPro" id="IPR056026">
    <property type="entry name" value="DUF7607"/>
</dbReference>
<evidence type="ECO:0000256" key="5">
    <source>
        <dbReference type="ARBA" id="ARBA00022806"/>
    </source>
</evidence>
<evidence type="ECO:0000313" key="14">
    <source>
        <dbReference type="Proteomes" id="UP001345827"/>
    </source>
</evidence>
<feature type="compositionally biased region" description="Polar residues" evidence="9">
    <location>
        <begin position="640"/>
        <end position="655"/>
    </location>
</feature>
<evidence type="ECO:0000256" key="4">
    <source>
        <dbReference type="ARBA" id="ARBA00022801"/>
    </source>
</evidence>
<dbReference type="GO" id="GO:0016887">
    <property type="term" value="F:ATP hydrolysis activity"/>
    <property type="evidence" value="ECO:0007669"/>
    <property type="project" value="InterPro"/>
</dbReference>
<feature type="compositionally biased region" description="Polar residues" evidence="9">
    <location>
        <begin position="1762"/>
        <end position="1775"/>
    </location>
</feature>
<keyword evidence="14" id="KW-1185">Reference proteome</keyword>
<feature type="region of interest" description="Disordered" evidence="9">
    <location>
        <begin position="1694"/>
        <end position="1714"/>
    </location>
</feature>
<evidence type="ECO:0000256" key="9">
    <source>
        <dbReference type="SAM" id="MobiDB-lite"/>
    </source>
</evidence>
<dbReference type="InterPro" id="IPR000330">
    <property type="entry name" value="SNF2_N"/>
</dbReference>
<evidence type="ECO:0000256" key="1">
    <source>
        <dbReference type="ARBA" id="ARBA00004123"/>
    </source>
</evidence>
<feature type="domain" description="Helicase ATP-binding" evidence="11">
    <location>
        <begin position="1088"/>
        <end position="1282"/>
    </location>
</feature>
<dbReference type="InterPro" id="IPR013761">
    <property type="entry name" value="SAM/pointed_sf"/>
</dbReference>
<protein>
    <submittedName>
        <fullName evidence="13">Uncharacterized protein</fullName>
    </submittedName>
</protein>
<evidence type="ECO:0000259" key="11">
    <source>
        <dbReference type="PROSITE" id="PS51192"/>
    </source>
</evidence>
<feature type="compositionally biased region" description="Basic residues" evidence="9">
    <location>
        <begin position="743"/>
        <end position="753"/>
    </location>
</feature>
<dbReference type="InterPro" id="IPR014001">
    <property type="entry name" value="Helicase_ATP-bd"/>
</dbReference>
<accession>A0AAV9QFY7</accession>
<dbReference type="InterPro" id="IPR049730">
    <property type="entry name" value="SNF2/RAD54-like_C"/>
</dbReference>
<dbReference type="InterPro" id="IPR027417">
    <property type="entry name" value="P-loop_NTPase"/>
</dbReference>
<reference evidence="13 14" key="1">
    <citation type="submission" date="2023-06" db="EMBL/GenBank/DDBJ databases">
        <title>Black Yeasts Isolated from many extreme environments.</title>
        <authorList>
            <person name="Coleine C."/>
            <person name="Stajich J.E."/>
            <person name="Selbmann L."/>
        </authorList>
    </citation>
    <scope>NUCLEOTIDE SEQUENCE [LARGE SCALE GENOMIC DNA]</scope>
    <source>
        <strain evidence="13 14">CCFEE 5887</strain>
    </source>
</reference>
<dbReference type="Gene3D" id="3.40.50.300">
    <property type="entry name" value="P-loop containing nucleotide triphosphate hydrolases"/>
    <property type="match status" value="1"/>
</dbReference>
<keyword evidence="7" id="KW-0238">DNA-binding</keyword>
<evidence type="ECO:0000313" key="13">
    <source>
        <dbReference type="EMBL" id="KAK5542568.1"/>
    </source>
</evidence>
<dbReference type="SUPFAM" id="SSF47769">
    <property type="entry name" value="SAM/Pointed domain"/>
    <property type="match status" value="1"/>
</dbReference>
<feature type="domain" description="Helicase C-terminal" evidence="12">
    <location>
        <begin position="1493"/>
        <end position="1640"/>
    </location>
</feature>
<dbReference type="CDD" id="cd18793">
    <property type="entry name" value="SF2_C_SNF"/>
    <property type="match status" value="1"/>
</dbReference>
<comment type="caution">
    <text evidence="13">The sequence shown here is derived from an EMBL/GenBank/DDBJ whole genome shotgun (WGS) entry which is preliminary data.</text>
</comment>
<feature type="region of interest" description="Disordered" evidence="9">
    <location>
        <begin position="1743"/>
        <end position="1783"/>
    </location>
</feature>
<evidence type="ECO:0000256" key="2">
    <source>
        <dbReference type="ARBA" id="ARBA00007025"/>
    </source>
</evidence>
<dbReference type="Pfam" id="PF00176">
    <property type="entry name" value="SNF2-rel_dom"/>
    <property type="match status" value="1"/>
</dbReference>
<feature type="compositionally biased region" description="Basic and acidic residues" evidence="9">
    <location>
        <begin position="563"/>
        <end position="572"/>
    </location>
</feature>
<dbReference type="GO" id="GO:0005634">
    <property type="term" value="C:nucleus"/>
    <property type="evidence" value="ECO:0007669"/>
    <property type="project" value="UniProtKB-SubCell"/>
</dbReference>
<dbReference type="SMART" id="SM00454">
    <property type="entry name" value="SAM"/>
    <property type="match status" value="1"/>
</dbReference>
<evidence type="ECO:0000259" key="12">
    <source>
        <dbReference type="PROSITE" id="PS51194"/>
    </source>
</evidence>
<feature type="region of interest" description="Disordered" evidence="9">
    <location>
        <begin position="555"/>
        <end position="818"/>
    </location>
</feature>
<dbReference type="GO" id="GO:0005524">
    <property type="term" value="F:ATP binding"/>
    <property type="evidence" value="ECO:0007669"/>
    <property type="project" value="UniProtKB-KW"/>
</dbReference>
<feature type="region of interest" description="Disordered" evidence="9">
    <location>
        <begin position="1816"/>
        <end position="1839"/>
    </location>
</feature>
<comment type="similarity">
    <text evidence="2">Belongs to the SNF2/RAD54 helicase family.</text>
</comment>
<sequence length="1839" mass="208628">MDSPDEAESDPGSWSIDQVVQELCYNPTPKWSPNDQPQLIPDRQLLENTLRQNHVDGDNLLALDMGVLRDDLGVMSFGQRRAILRAIDYFRLHSRSYQQMAFQADSIARMQPGTYTPQLSRHSMLPQSPAHAGLGLIPSIEPRHPTHSPSVYSNNFGFQQPSLPQDLSTFESKPPISEMPPSLTRRPPEIPSILSTIAHDTAAKKEESRPTAPEPRPVLPQRSKREYVIVNGRKKIAPTFMSPLHEGPVESCDGAYLSSTAVPLQDVFYHRISTGFGDVFYRPPVDESSDFLIGGRFSTGQRLGVASHMKQFLRQGTGKLASGAAYKIPYKDPGRAHQPYSEHYFTLFPQDSGRPRVFRAQDHPEIMGILNANRRAKKGIVPPVYEETRGELGQEENSQWTDLDYLLEKYPVDASDEVLPAYGDSGDEGEFDEDTWREIQEEEAEKIRGSSYMTRAEVDAVIDQTIKEMRQDWHETKRPKIQLKAWRMWMKAARKKGRQQELTYVRHQKQRFERMMLKTRKAIADDIWRNAIEVKKQCQSVEAAVHQHEEYQHYEAVLNQDTPPERPTERALRVSRGRPKQDLEEGEELIESETEPFTDEEDDFLVDDSSDVGSIHHEPDMEEWDPVIPPSSAAGGTGVKSAQPTPAPTEPTSVASILELREADSTPDPHENDADVETSEDEIITPARKRQTGQKAISPMTLKVPPKTPVRKHVLSIPADPSQPTAAGSESDSENSDFDRAPRLPKTRYRGRGRTQLEPVDLTFSSPTNGSARSAIGESTDFSVHTPELNPVPKISPGLAEREREPDDDSGLPPYADVEGMRDEVDWSDLEKMIDSCVPDKRRALAKAVYELDPDTVIDLDRCLKSFPPRDRKNILVSGLLVLSEEESEIEGVKPKHQPSAHLLVLLYITFVCGQNMVDRAHLTDRCCDDAYNDIDKAPKPFFDLLDELIDLVKKHEQQSRSLPRIKRKRDQGDVKLDVLDDADLQMTDASTDFVAPEEPPSTHKKRKRMVEESQEARSLQMSDRLRIQEQEDRRKKMAKKFAQMKAEGTTVTEPVNTTEPYVYLHPHIAQRVKPHQLSGIQFMWREIIEDPKHQGCILAHTMGLGKTMQVVSLLVTIALCNQSEDPSIRNQIPSHLRKSKTLILCPASLVENWFDELLMWTPDVTVLGTIYKHDKPDPNIVAEWSRTGGVLLTGYERFRGAIEKNEKAKKQGNVQVDIGKILLEVPNLVIADEAHRLKNASSTINKVAKRLKTTSRIALTGSPLNNHLEEYHTMVDWIAPNYLGDIVQFKAKYSEPIKDGLWADSTAFERRVSLRKLHVLRRDLDPKITRADISAIAKDMPPKTEFFITLPLTNIQKQAYNIYVKYMLQTMRGQKDKSSRTAKIWAWINMLGWLCHHPSCFLSKMQERADREREERAEQGRADHQTSADEAHGPNEHSDPITPENPEADHDFDISGPMEEALQEVKEIFKDLDQPTLIDDPSLSYRTQAVREIVRQTMVVGDKTLIFSHSIPTLNYLERMLENMNCSYCRLDGKTKMSARQAATKKFNQHGGYQVFLISMRAGGLGLNLQGANRVIIFDFSFNPTHEEQAIGRAYRLNQKTPVFVYRFQAGGTFEDVLFNTAIFKTQLFGRVVDKKRPTRHATKNMAEYLFPARDVPLQDFKDCLGKDPEVLDSVVDELDFIRGIVLTETFQKEDDEQLNEEEQKKAEEEYRDEQLLRDNPAAYHAKKAAEQATYLRKQQQPTYPYPGRFSLPNQPPPSTAPTYPTNSTFRPQSRTPPFPAAREDLDLPLATLQPPSAPRGVPWAYDDLFRNLIEQDTDTGAGERSVNDGDVRMNGAE</sequence>
<name>A0AAV9QFY7_9PEZI</name>
<feature type="compositionally biased region" description="Basic and acidic residues" evidence="9">
    <location>
        <begin position="1703"/>
        <end position="1714"/>
    </location>
</feature>
<evidence type="ECO:0000256" key="6">
    <source>
        <dbReference type="ARBA" id="ARBA00022840"/>
    </source>
</evidence>
<dbReference type="InterPro" id="IPR001660">
    <property type="entry name" value="SAM"/>
</dbReference>
<feature type="region of interest" description="Disordered" evidence="9">
    <location>
        <begin position="993"/>
        <end position="1023"/>
    </location>
</feature>
<evidence type="ECO:0000256" key="8">
    <source>
        <dbReference type="ARBA" id="ARBA00023242"/>
    </source>
</evidence>
<dbReference type="Proteomes" id="UP001345827">
    <property type="component" value="Unassembled WGS sequence"/>
</dbReference>
<dbReference type="PROSITE" id="PS50105">
    <property type="entry name" value="SAM_DOMAIN"/>
    <property type="match status" value="1"/>
</dbReference>
<feature type="region of interest" description="Disordered" evidence="9">
    <location>
        <begin position="200"/>
        <end position="223"/>
    </location>
</feature>